<reference evidence="1 2" key="1">
    <citation type="journal article" date="2016" name="Genome Biol. Evol.">
        <title>Gene Family Evolution Reflects Adaptation to Soil Environmental Stressors in the Genome of the Collembolan Orchesella cincta.</title>
        <authorList>
            <person name="Faddeeva-Vakhrusheva A."/>
            <person name="Derks M.F."/>
            <person name="Anvar S.Y."/>
            <person name="Agamennone V."/>
            <person name="Suring W."/>
            <person name="Smit S."/>
            <person name="van Straalen N.M."/>
            <person name="Roelofs D."/>
        </authorList>
    </citation>
    <scope>NUCLEOTIDE SEQUENCE [LARGE SCALE GENOMIC DNA]</scope>
    <source>
        <tissue evidence="1">Mixed pool</tissue>
    </source>
</reference>
<dbReference type="EMBL" id="LJIJ01000432">
    <property type="protein sequence ID" value="ODM97556.1"/>
    <property type="molecule type" value="Genomic_DNA"/>
</dbReference>
<gene>
    <name evidence="1" type="ORF">Ocin01_09129</name>
</gene>
<dbReference type="Proteomes" id="UP000094527">
    <property type="component" value="Unassembled WGS sequence"/>
</dbReference>
<proteinExistence type="predicted"/>
<name>A0A1D2MWY3_ORCCI</name>
<protein>
    <submittedName>
        <fullName evidence="1">Uncharacterized protein</fullName>
    </submittedName>
</protein>
<keyword evidence="2" id="KW-1185">Reference proteome</keyword>
<evidence type="ECO:0000313" key="2">
    <source>
        <dbReference type="Proteomes" id="UP000094527"/>
    </source>
</evidence>
<sequence>MASKLITQKQSKIYQIEEQKPNVAYAILLPLHSSDVSRYPCLSVKSKEVAEDSRAIATNPENSLMW</sequence>
<organism evidence="1 2">
    <name type="scientific">Orchesella cincta</name>
    <name type="common">Springtail</name>
    <name type="synonym">Podura cincta</name>
    <dbReference type="NCBI Taxonomy" id="48709"/>
    <lineage>
        <taxon>Eukaryota</taxon>
        <taxon>Metazoa</taxon>
        <taxon>Ecdysozoa</taxon>
        <taxon>Arthropoda</taxon>
        <taxon>Hexapoda</taxon>
        <taxon>Collembola</taxon>
        <taxon>Entomobryomorpha</taxon>
        <taxon>Entomobryoidea</taxon>
        <taxon>Orchesellidae</taxon>
        <taxon>Orchesellinae</taxon>
        <taxon>Orchesella</taxon>
    </lineage>
</organism>
<accession>A0A1D2MWY3</accession>
<dbReference type="AlphaFoldDB" id="A0A1D2MWY3"/>
<evidence type="ECO:0000313" key="1">
    <source>
        <dbReference type="EMBL" id="ODM97556.1"/>
    </source>
</evidence>
<comment type="caution">
    <text evidence="1">The sequence shown here is derived from an EMBL/GenBank/DDBJ whole genome shotgun (WGS) entry which is preliminary data.</text>
</comment>